<dbReference type="EMBL" id="CAEZUL010000028">
    <property type="protein sequence ID" value="CAB4595184.1"/>
    <property type="molecule type" value="Genomic_DNA"/>
</dbReference>
<evidence type="ECO:0000313" key="2">
    <source>
        <dbReference type="EMBL" id="CAB4595184.1"/>
    </source>
</evidence>
<gene>
    <name evidence="2" type="ORF">UFOPK1808_00395</name>
</gene>
<organism evidence="2">
    <name type="scientific">freshwater metagenome</name>
    <dbReference type="NCBI Taxonomy" id="449393"/>
    <lineage>
        <taxon>unclassified sequences</taxon>
        <taxon>metagenomes</taxon>
        <taxon>ecological metagenomes</taxon>
    </lineage>
</organism>
<feature type="compositionally biased region" description="Low complexity" evidence="1">
    <location>
        <begin position="58"/>
        <end position="69"/>
    </location>
</feature>
<evidence type="ECO:0000256" key="1">
    <source>
        <dbReference type="SAM" id="MobiDB-lite"/>
    </source>
</evidence>
<name>A0A6J6G7P0_9ZZZZ</name>
<feature type="compositionally biased region" description="Polar residues" evidence="1">
    <location>
        <begin position="73"/>
        <end position="83"/>
    </location>
</feature>
<sequence length="155" mass="15953">MMRRMTPPCCSMSSGPMLSWQFPNASTQVTSQRKPSPYESLFSTVGSGTRPGITLAVSTSIPTSSSAPPLQRNAATGANTSRPANVAPGASRCKESLVNSNTRSAPPVMAAADARSPLSGPSKIPRPSAISMAMARRVEPTPGSTTAITTPGGTY</sequence>
<feature type="compositionally biased region" description="Polar residues" evidence="1">
    <location>
        <begin position="142"/>
        <end position="155"/>
    </location>
</feature>
<dbReference type="AlphaFoldDB" id="A0A6J6G7P0"/>
<protein>
    <submittedName>
        <fullName evidence="2">Unannotated protein</fullName>
    </submittedName>
</protein>
<accession>A0A6J6G7P0</accession>
<proteinExistence type="predicted"/>
<feature type="region of interest" description="Disordered" evidence="1">
    <location>
        <begin position="53"/>
        <end position="155"/>
    </location>
</feature>
<reference evidence="2" key="1">
    <citation type="submission" date="2020-05" db="EMBL/GenBank/DDBJ databases">
        <authorList>
            <person name="Chiriac C."/>
            <person name="Salcher M."/>
            <person name="Ghai R."/>
            <person name="Kavagutti S V."/>
        </authorList>
    </citation>
    <scope>NUCLEOTIDE SEQUENCE</scope>
</reference>